<dbReference type="Proteomes" id="UP000030645">
    <property type="component" value="Unassembled WGS sequence"/>
</dbReference>
<dbReference type="PANTHER" id="PTHR33592">
    <property type="entry name" value="TRANSMEMBRANE PROTEIN"/>
    <property type="match status" value="1"/>
</dbReference>
<keyword evidence="2" id="KW-0732">Signal</keyword>
<evidence type="ECO:0000256" key="2">
    <source>
        <dbReference type="SAM" id="SignalP"/>
    </source>
</evidence>
<evidence type="ECO:0000256" key="1">
    <source>
        <dbReference type="SAM" id="MobiDB-lite"/>
    </source>
</evidence>
<keyword evidence="4" id="KW-1185">Reference proteome</keyword>
<evidence type="ECO:0000313" key="4">
    <source>
        <dbReference type="Proteomes" id="UP000030645"/>
    </source>
</evidence>
<proteinExistence type="predicted"/>
<reference evidence="4" key="1">
    <citation type="submission" date="2013-01" db="EMBL/GenBank/DDBJ databases">
        <title>Draft Genome Sequence of a Mulberry Tree, Morus notabilis C.K. Schneid.</title>
        <authorList>
            <person name="He N."/>
            <person name="Zhao S."/>
        </authorList>
    </citation>
    <scope>NUCLEOTIDE SEQUENCE</scope>
</reference>
<feature type="region of interest" description="Disordered" evidence="1">
    <location>
        <begin position="48"/>
        <end position="93"/>
    </location>
</feature>
<organism evidence="3 4">
    <name type="scientific">Morus notabilis</name>
    <dbReference type="NCBI Taxonomy" id="981085"/>
    <lineage>
        <taxon>Eukaryota</taxon>
        <taxon>Viridiplantae</taxon>
        <taxon>Streptophyta</taxon>
        <taxon>Embryophyta</taxon>
        <taxon>Tracheophyta</taxon>
        <taxon>Spermatophyta</taxon>
        <taxon>Magnoliopsida</taxon>
        <taxon>eudicotyledons</taxon>
        <taxon>Gunneridae</taxon>
        <taxon>Pentapetalae</taxon>
        <taxon>rosids</taxon>
        <taxon>fabids</taxon>
        <taxon>Rosales</taxon>
        <taxon>Moraceae</taxon>
        <taxon>Moreae</taxon>
        <taxon>Morus</taxon>
    </lineage>
</organism>
<gene>
    <name evidence="3" type="ORF">L484_009767</name>
</gene>
<name>W9SXL0_9ROSA</name>
<feature type="signal peptide" evidence="2">
    <location>
        <begin position="1"/>
        <end position="26"/>
    </location>
</feature>
<dbReference type="AlphaFoldDB" id="W9SXL0"/>
<dbReference type="PANTHER" id="PTHR33592:SF10">
    <property type="entry name" value="TRANSMEMBRANE PROTEIN"/>
    <property type="match status" value="1"/>
</dbReference>
<evidence type="ECO:0000313" key="3">
    <source>
        <dbReference type="EMBL" id="EXC31917.1"/>
    </source>
</evidence>
<feature type="chain" id="PRO_5004932166" evidence="2">
    <location>
        <begin position="27"/>
        <end position="148"/>
    </location>
</feature>
<accession>W9SXL0</accession>
<dbReference type="EMBL" id="KE346273">
    <property type="protein sequence ID" value="EXC31917.1"/>
    <property type="molecule type" value="Genomic_DNA"/>
</dbReference>
<protein>
    <submittedName>
        <fullName evidence="3">Uncharacterized protein</fullName>
    </submittedName>
</protein>
<feature type="region of interest" description="Disordered" evidence="1">
    <location>
        <begin position="107"/>
        <end position="148"/>
    </location>
</feature>
<sequence length="148" mass="16406">MEKLIRTVLLVLATVLVLISVHPIEACRFMKEDQKLVINKDDLSLLSSLQKHRNPPSAPNPSIPSLTDGRAFAGHAMPRPRAETEPQGRALNDDQILIRKEALLLLPSLEKGNDPPPSPNPKEPSSTINQMGFAGHTIPRPRTYNWPN</sequence>